<organism evidence="1 2">
    <name type="scientific">Alternaria gaisen</name>
    <dbReference type="NCBI Taxonomy" id="167740"/>
    <lineage>
        <taxon>Eukaryota</taxon>
        <taxon>Fungi</taxon>
        <taxon>Dikarya</taxon>
        <taxon>Ascomycota</taxon>
        <taxon>Pezizomycotina</taxon>
        <taxon>Dothideomycetes</taxon>
        <taxon>Pleosporomycetidae</taxon>
        <taxon>Pleosporales</taxon>
        <taxon>Pleosporineae</taxon>
        <taxon>Pleosporaceae</taxon>
        <taxon>Alternaria</taxon>
        <taxon>Alternaria sect. Alternaria</taxon>
    </lineage>
</organism>
<dbReference type="EMBL" id="PDWZ02000005">
    <property type="protein sequence ID" value="KAB2105834.1"/>
    <property type="molecule type" value="Genomic_DNA"/>
</dbReference>
<keyword evidence="2" id="KW-1185">Reference proteome</keyword>
<gene>
    <name evidence="1" type="ORF">AG0111_0g6382</name>
</gene>
<dbReference type="Proteomes" id="UP000293547">
    <property type="component" value="Unassembled WGS sequence"/>
</dbReference>
<comment type="caution">
    <text evidence="1">The sequence shown here is derived from an EMBL/GenBank/DDBJ whole genome shotgun (WGS) entry which is preliminary data.</text>
</comment>
<evidence type="ECO:0000313" key="2">
    <source>
        <dbReference type="Proteomes" id="UP000293547"/>
    </source>
</evidence>
<sequence>MADSSRKIDETYSNKEPSAQTVARDGEAPVSVLEDGSLDPVYEAKAKMLNKAIQDIGMGRYQWQLFIVIGFGWAMDNLWPIVTSLIFTPVSNEFSPTRPPLLSLSQNIGLLFGAVFWGFGCDIFGRRWAFNLTIGITAVFGMIAASSPNFTAIGTFAALWSVGVGGNLPVDSAIFLEFLPGSHQYLLTILSINWALAQVFATLVAWPLLGNLTCQQTDTNCTRGENMGWRYFMIVMGGVALMMFIGRFVFFTIFESPKFLMGKGNDSEAVRVVHEVARRNGKASSLTLEELMTCNNYALPGTTQQISTATAVVKRNLQKLDSSHVKALFATKKLAFSTSTITLVWAFIGLGYPLYNAYLPYIQATRGVDFGDGSTYITYRNSLIIAVLGVPGCILGGLLVEAPYIGRKGTLSLSTVLTGVFLLCSTRALNSNSLLGWNCAYNFMSNIMYAVLYAYTPEIFPTKDRGTGNAITASANRVFGIMAPIVAMFADLETSVPVYLTALNIQSTVKMSQSQEMVVILTGASRGIGQAIAHHLLSRNHKLVLVSRTQSALEALQSEYGSEKVAVLAGDMSDASLPEKAVALANEKWGRLDSLIINHGSLDPVKKVADTSAEEWRKGFDVNVFSAVGLIQAALPSLRKTQGRILLTSSGAATSAYQGWGCYGAGKAVLNHLALTLSVEEPSVTTISIRPGVVDTEMQREIREVHHEQMSGKDREKFSGLKSDGGLLKPEQPGYVIARLAVGGDEVKSFNGKFLSWNDESLGKFQED</sequence>
<protein>
    <submittedName>
        <fullName evidence="1">MFS-type transporter</fullName>
    </submittedName>
</protein>
<evidence type="ECO:0000313" key="1">
    <source>
        <dbReference type="EMBL" id="KAB2105834.1"/>
    </source>
</evidence>
<reference evidence="1 2" key="1">
    <citation type="journal article" date="2019" name="bioRxiv">
        <title>Genomics, evolutionary history and diagnostics of the Alternaria alternata species group including apple and Asian pear pathotypes.</title>
        <authorList>
            <person name="Armitage A.D."/>
            <person name="Cockerton H.M."/>
            <person name="Sreenivasaprasad S."/>
            <person name="Woodhall J.W."/>
            <person name="Lane C.R."/>
            <person name="Harrison R.J."/>
            <person name="Clarkson J.P."/>
        </authorList>
    </citation>
    <scope>NUCLEOTIDE SEQUENCE [LARGE SCALE GENOMIC DNA]</scope>
    <source>
        <strain evidence="1 2">FERA 650</strain>
    </source>
</reference>
<proteinExistence type="predicted"/>
<name>A0ACB6FN46_9PLEO</name>
<accession>A0ACB6FN46</accession>